<accession>A0A1B0GLZ9</accession>
<evidence type="ECO:0000256" key="2">
    <source>
        <dbReference type="ARBA" id="ARBA00009127"/>
    </source>
</evidence>
<organism evidence="5 6">
    <name type="scientific">Phlebotomus papatasi</name>
    <name type="common">Sandfly</name>
    <dbReference type="NCBI Taxonomy" id="29031"/>
    <lineage>
        <taxon>Eukaryota</taxon>
        <taxon>Metazoa</taxon>
        <taxon>Ecdysozoa</taxon>
        <taxon>Arthropoda</taxon>
        <taxon>Hexapoda</taxon>
        <taxon>Insecta</taxon>
        <taxon>Pterygota</taxon>
        <taxon>Neoptera</taxon>
        <taxon>Endopterygota</taxon>
        <taxon>Diptera</taxon>
        <taxon>Nematocera</taxon>
        <taxon>Psychodoidea</taxon>
        <taxon>Psychodidae</taxon>
        <taxon>Phlebotomus</taxon>
        <taxon>Phlebotomus</taxon>
    </lineage>
</organism>
<keyword evidence="6" id="KW-1185">Reference proteome</keyword>
<evidence type="ECO:0000256" key="4">
    <source>
        <dbReference type="ARBA" id="ARBA00022729"/>
    </source>
</evidence>
<dbReference type="AlphaFoldDB" id="A0A1B0GLZ9"/>
<protein>
    <submittedName>
        <fullName evidence="5">Uncharacterized protein</fullName>
    </submittedName>
</protein>
<dbReference type="InterPro" id="IPR011042">
    <property type="entry name" value="6-blade_b-propeller_TolB-like"/>
</dbReference>
<keyword evidence="3" id="KW-0964">Secreted</keyword>
<dbReference type="EnsemblMetazoa" id="PPAI000161-RA">
    <property type="protein sequence ID" value="PPAI000161-PA"/>
    <property type="gene ID" value="PPAI000161"/>
</dbReference>
<comment type="subcellular location">
    <subcellularLocation>
        <location evidence="1">Secreted</location>
    </subcellularLocation>
</comment>
<dbReference type="Gene3D" id="2.120.10.30">
    <property type="entry name" value="TolB, C-terminal domain"/>
    <property type="match status" value="1"/>
</dbReference>
<dbReference type="Proteomes" id="UP000092462">
    <property type="component" value="Unassembled WGS sequence"/>
</dbReference>
<proteinExistence type="inferred from homology"/>
<dbReference type="VEuPathDB" id="VectorBase:PPAPM1_002310"/>
<evidence type="ECO:0000313" key="6">
    <source>
        <dbReference type="Proteomes" id="UP000092462"/>
    </source>
</evidence>
<evidence type="ECO:0000313" key="5">
    <source>
        <dbReference type="EnsemblMetazoa" id="PPAI000161-PA"/>
    </source>
</evidence>
<dbReference type="PANTHER" id="PTHR10009:SF18">
    <property type="entry name" value="PROTEIN YELLOW-LIKE PROTEIN"/>
    <property type="match status" value="1"/>
</dbReference>
<sequence length="395" mass="44377">MMKLILCVLAFLSLQVALSDDVGRAYEWSEIKLVGVRPNAYDSGNIVPTGVAYDAASKMLFFGIPRIYSRVPITFAQLSTRSYNSAEIPNPPLDKFSGKSKQPLTSVYQPVIDDCRRLWVLDVGIVENEAERKTYPIKKPSLIAFDLTKSNYPEIHRYELTGEAGKNPLGYGGFAVDVVNPKLCSDKNVKTYVYIANFDENSLIVYDKSKGQAWSLKDDSFKPEGVTTFTLNGKEHKYTAGIFGIALGDRNKEGNRPAYYLAGSSTKLYRLDTKLLKKKGSKLEPKLIGDRGFKTEAIALAYDPETKVLFFAETDSRQVSCWNIKHELKPENVGVIYANPNFNFGTDIMVDSKGFLWFLSNGQPPIDEKMEYDVPQFRLMKVKTKRAIRGEKCQG</sequence>
<evidence type="ECO:0000256" key="3">
    <source>
        <dbReference type="ARBA" id="ARBA00022525"/>
    </source>
</evidence>
<comment type="similarity">
    <text evidence="2">Belongs to the major royal jelly protein family.</text>
</comment>
<name>A0A1B0GLZ9_PHLPP</name>
<dbReference type="PANTHER" id="PTHR10009">
    <property type="entry name" value="PROTEIN YELLOW-RELATED"/>
    <property type="match status" value="1"/>
</dbReference>
<reference evidence="5" key="1">
    <citation type="submission" date="2022-08" db="UniProtKB">
        <authorList>
            <consortium name="EnsemblMetazoa"/>
        </authorList>
    </citation>
    <scope>IDENTIFICATION</scope>
    <source>
        <strain evidence="5">Israel</strain>
    </source>
</reference>
<keyword evidence="4" id="KW-0732">Signal</keyword>
<dbReference type="SUPFAM" id="SSF63829">
    <property type="entry name" value="Calcium-dependent phosphotriesterase"/>
    <property type="match status" value="1"/>
</dbReference>
<dbReference type="Pfam" id="PF03022">
    <property type="entry name" value="MRJP"/>
    <property type="match status" value="1"/>
</dbReference>
<dbReference type="InterPro" id="IPR017996">
    <property type="entry name" value="MRJP/yellow-related"/>
</dbReference>
<evidence type="ECO:0000256" key="1">
    <source>
        <dbReference type="ARBA" id="ARBA00004613"/>
    </source>
</evidence>
<dbReference type="EMBL" id="AJVK01020141">
    <property type="status" value="NOT_ANNOTATED_CDS"/>
    <property type="molecule type" value="Genomic_DNA"/>
</dbReference>
<dbReference type="VEuPathDB" id="VectorBase:PPAI000161"/>
<dbReference type="GO" id="GO:0005576">
    <property type="term" value="C:extracellular region"/>
    <property type="evidence" value="ECO:0007669"/>
    <property type="project" value="UniProtKB-SubCell"/>
</dbReference>